<dbReference type="AlphaFoldDB" id="A0A5C7EXX1"/>
<gene>
    <name evidence="5" type="primary">vapC</name>
    <name evidence="7" type="ORF">FR698_02005</name>
</gene>
<dbReference type="InParanoid" id="A0A5C7EXX1"/>
<dbReference type="CDD" id="cd09874">
    <property type="entry name" value="PIN_MT3492-like"/>
    <property type="match status" value="1"/>
</dbReference>
<dbReference type="Proteomes" id="UP000321201">
    <property type="component" value="Unassembled WGS sequence"/>
</dbReference>
<keyword evidence="4 5" id="KW-0378">Hydrolase</keyword>
<evidence type="ECO:0000313" key="7">
    <source>
        <dbReference type="EMBL" id="TXF13332.1"/>
    </source>
</evidence>
<keyword evidence="5" id="KW-0800">Toxin</keyword>
<dbReference type="GO" id="GO:0090729">
    <property type="term" value="F:toxin activity"/>
    <property type="evidence" value="ECO:0007669"/>
    <property type="project" value="UniProtKB-KW"/>
</dbReference>
<evidence type="ECO:0000256" key="1">
    <source>
        <dbReference type="ARBA" id="ARBA00022649"/>
    </source>
</evidence>
<name>A0A5C7EXX1_9PROT</name>
<evidence type="ECO:0000256" key="3">
    <source>
        <dbReference type="ARBA" id="ARBA00022723"/>
    </source>
</evidence>
<dbReference type="EMBL" id="VPFL01000002">
    <property type="protein sequence ID" value="TXF13332.1"/>
    <property type="molecule type" value="Genomic_DNA"/>
</dbReference>
<dbReference type="InterPro" id="IPR029060">
    <property type="entry name" value="PIN-like_dom_sf"/>
</dbReference>
<evidence type="ECO:0000259" key="6">
    <source>
        <dbReference type="Pfam" id="PF01850"/>
    </source>
</evidence>
<comment type="similarity">
    <text evidence="5">Belongs to the PINc/VapC protein family.</text>
</comment>
<dbReference type="GO" id="GO:0000287">
    <property type="term" value="F:magnesium ion binding"/>
    <property type="evidence" value="ECO:0007669"/>
    <property type="project" value="UniProtKB-UniRule"/>
</dbReference>
<keyword evidence="3 5" id="KW-0479">Metal-binding</keyword>
<accession>A0A5C7EXX1</accession>
<dbReference type="Gene3D" id="3.40.50.1010">
    <property type="entry name" value="5'-nuclease"/>
    <property type="match status" value="1"/>
</dbReference>
<keyword evidence="5" id="KW-0460">Magnesium</keyword>
<evidence type="ECO:0000256" key="2">
    <source>
        <dbReference type="ARBA" id="ARBA00022722"/>
    </source>
</evidence>
<proteinExistence type="inferred from homology"/>
<dbReference type="OrthoDB" id="7204339at2"/>
<organism evidence="7 8">
    <name type="scientific">Pelomicrobium methylotrophicum</name>
    <dbReference type="NCBI Taxonomy" id="2602750"/>
    <lineage>
        <taxon>Bacteria</taxon>
        <taxon>Pseudomonadati</taxon>
        <taxon>Pseudomonadota</taxon>
        <taxon>Hydrogenophilia</taxon>
        <taxon>Hydrogenophilia incertae sedis</taxon>
        <taxon>Pelomicrobium</taxon>
    </lineage>
</organism>
<comment type="caution">
    <text evidence="7">The sequence shown here is derived from an EMBL/GenBank/DDBJ whole genome shotgun (WGS) entry which is preliminary data.</text>
</comment>
<dbReference type="EC" id="3.1.-.-" evidence="5"/>
<sequence>MLYVDTSVLVAALTHERRTTEMQEWLAAQPAGELAISKWVIAEFSAALSLKVRAGQLAPEHRADALAVFTELVEESFSVLPVSRLDFRTAARFADQHLTGLRSGGALHLAVAANHGAKVHALDRALVQAARALGVGAVLL</sequence>
<dbReference type="GO" id="GO:0016787">
    <property type="term" value="F:hydrolase activity"/>
    <property type="evidence" value="ECO:0007669"/>
    <property type="project" value="UniProtKB-KW"/>
</dbReference>
<comment type="caution">
    <text evidence="5">Lacks conserved residue(s) required for the propagation of feature annotation.</text>
</comment>
<dbReference type="SUPFAM" id="SSF88723">
    <property type="entry name" value="PIN domain-like"/>
    <property type="match status" value="1"/>
</dbReference>
<keyword evidence="8" id="KW-1185">Reference proteome</keyword>
<keyword evidence="2 5" id="KW-0540">Nuclease</keyword>
<dbReference type="GO" id="GO:0004540">
    <property type="term" value="F:RNA nuclease activity"/>
    <property type="evidence" value="ECO:0007669"/>
    <property type="project" value="InterPro"/>
</dbReference>
<dbReference type="Pfam" id="PF01850">
    <property type="entry name" value="PIN"/>
    <property type="match status" value="1"/>
</dbReference>
<dbReference type="InterPro" id="IPR022907">
    <property type="entry name" value="VapC_family"/>
</dbReference>
<dbReference type="HAMAP" id="MF_00265">
    <property type="entry name" value="VapC_Nob1"/>
    <property type="match status" value="1"/>
</dbReference>
<protein>
    <recommendedName>
        <fullName evidence="5">Ribonuclease VapC</fullName>
        <shortName evidence="5">RNase VapC</shortName>
        <ecNumber evidence="5">3.1.-.-</ecNumber>
    </recommendedName>
    <alternativeName>
        <fullName evidence="5">Toxin VapC</fullName>
    </alternativeName>
</protein>
<dbReference type="RefSeq" id="WP_147798506.1">
    <property type="nucleotide sequence ID" value="NZ_VPFL01000002.1"/>
</dbReference>
<evidence type="ECO:0000256" key="4">
    <source>
        <dbReference type="ARBA" id="ARBA00022801"/>
    </source>
</evidence>
<reference evidence="7 8" key="1">
    <citation type="submission" date="2019-08" db="EMBL/GenBank/DDBJ databases">
        <title>Pelomicrobium methylotrophicum gen. nov., sp. nov. a moderately thermophilic, facultatively anaerobic, lithoautotrophic and methylotrophic bacterium isolated from a terrestrial mud volcano.</title>
        <authorList>
            <person name="Slobodkina G.B."/>
            <person name="Merkel A.Y."/>
            <person name="Slobodkin A.I."/>
        </authorList>
    </citation>
    <scope>NUCLEOTIDE SEQUENCE [LARGE SCALE GENOMIC DNA]</scope>
    <source>
        <strain evidence="7 8">SM250</strain>
    </source>
</reference>
<comment type="function">
    <text evidence="5">Toxic component of a toxin-antitoxin (TA) system. An RNase.</text>
</comment>
<feature type="domain" description="PIN" evidence="6">
    <location>
        <begin position="3"/>
        <end position="130"/>
    </location>
</feature>
<evidence type="ECO:0000313" key="8">
    <source>
        <dbReference type="Proteomes" id="UP000321201"/>
    </source>
</evidence>
<comment type="cofactor">
    <cofactor evidence="5">
        <name>Mg(2+)</name>
        <dbReference type="ChEBI" id="CHEBI:18420"/>
    </cofactor>
</comment>
<feature type="binding site" evidence="5">
    <location>
        <position position="5"/>
    </location>
    <ligand>
        <name>Mg(2+)</name>
        <dbReference type="ChEBI" id="CHEBI:18420"/>
    </ligand>
</feature>
<dbReference type="InterPro" id="IPR002716">
    <property type="entry name" value="PIN_dom"/>
</dbReference>
<keyword evidence="1 5" id="KW-1277">Toxin-antitoxin system</keyword>
<evidence type="ECO:0000256" key="5">
    <source>
        <dbReference type="HAMAP-Rule" id="MF_00265"/>
    </source>
</evidence>